<dbReference type="Pfam" id="PF00534">
    <property type="entry name" value="Glycos_transf_1"/>
    <property type="match status" value="1"/>
</dbReference>
<keyword evidence="3" id="KW-1185">Reference proteome</keyword>
<name>A0AAU0UN38_9FIRM</name>
<keyword evidence="2" id="KW-0808">Transferase</keyword>
<sequence length="410" mass="46996">MNVLFLGGVFDNTIENEILKKSKGTVHYAANKLQWNLIDGLLAINNLNLEILSAPFIGTFPKEYEDIQYKGQKSIYKNVVESNYVGFNNIWGYRSISRKSNLIKGIKSFATNRVDNKVIFIYSPHTPFLQAAVYAKKIDPTIHICLVVPDLPQFMNLNDKRTLIYDRLKKIDIDIFEKNSKFVDSFVLLTDPMKKMLNVGERPYVVVEGVVNIESSNNEEPTDDIKSTDSMTVVYTGTLNKKFGVVSLVEAFHNINIKNAHLKICGRGDSEEIIKSYAAKDERVIFLGQLPNTEAVKLQKRATVLVNPRQNNEEFTKYSFPSKNMEYLLTGRPVIAYKLDGIPDEYDKYFHYVEDDSIDSFTKKIEEILLMDEDSRSEFGDRARTYVLNEKNNISASQKIIEMIQESRSR</sequence>
<evidence type="ECO:0000259" key="1">
    <source>
        <dbReference type="Pfam" id="PF00534"/>
    </source>
</evidence>
<dbReference type="PANTHER" id="PTHR12526:SF630">
    <property type="entry name" value="GLYCOSYLTRANSFERASE"/>
    <property type="match status" value="1"/>
</dbReference>
<dbReference type="Proteomes" id="UP001329915">
    <property type="component" value="Chromosome"/>
</dbReference>
<accession>A0AAU0UN38</accession>
<gene>
    <name evidence="2" type="ORF">MFMK1_002587</name>
</gene>
<dbReference type="PANTHER" id="PTHR12526">
    <property type="entry name" value="GLYCOSYLTRANSFERASE"/>
    <property type="match status" value="1"/>
</dbReference>
<dbReference type="GO" id="GO:0016757">
    <property type="term" value="F:glycosyltransferase activity"/>
    <property type="evidence" value="ECO:0007669"/>
    <property type="project" value="UniProtKB-KW"/>
</dbReference>
<feature type="domain" description="Glycosyl transferase family 1" evidence="1">
    <location>
        <begin position="226"/>
        <end position="384"/>
    </location>
</feature>
<proteinExistence type="predicted"/>
<dbReference type="SUPFAM" id="SSF53756">
    <property type="entry name" value="UDP-Glycosyltransferase/glycogen phosphorylase"/>
    <property type="match status" value="1"/>
</dbReference>
<evidence type="ECO:0000313" key="3">
    <source>
        <dbReference type="Proteomes" id="UP001329915"/>
    </source>
</evidence>
<reference evidence="2 3" key="1">
    <citation type="submission" date="2023-04" db="EMBL/GenBank/DDBJ databases">
        <authorList>
            <person name="Hsu D."/>
        </authorList>
    </citation>
    <scope>NUCLEOTIDE SEQUENCE [LARGE SCALE GENOMIC DNA]</scope>
    <source>
        <strain evidence="2 3">MK1</strain>
    </source>
</reference>
<dbReference type="KEGG" id="dbc:MFMK1_002587"/>
<dbReference type="Gene3D" id="3.40.50.2000">
    <property type="entry name" value="Glycogen Phosphorylase B"/>
    <property type="match status" value="1"/>
</dbReference>
<dbReference type="AlphaFoldDB" id="A0AAU0UN38"/>
<keyword evidence="2" id="KW-0328">Glycosyltransferase</keyword>
<dbReference type="EC" id="2.4.-.-" evidence="2"/>
<dbReference type="EMBL" id="CP121694">
    <property type="protein sequence ID" value="WRO22748.1"/>
    <property type="molecule type" value="Genomic_DNA"/>
</dbReference>
<evidence type="ECO:0000313" key="2">
    <source>
        <dbReference type="EMBL" id="WRO22748.1"/>
    </source>
</evidence>
<organism evidence="2 3">
    <name type="scientific">Metallumcola ferriviriculae</name>
    <dbReference type="NCBI Taxonomy" id="3039180"/>
    <lineage>
        <taxon>Bacteria</taxon>
        <taxon>Bacillati</taxon>
        <taxon>Bacillota</taxon>
        <taxon>Clostridia</taxon>
        <taxon>Neomoorellales</taxon>
        <taxon>Desulfitibacteraceae</taxon>
        <taxon>Metallumcola</taxon>
    </lineage>
</organism>
<dbReference type="RefSeq" id="WP_366922145.1">
    <property type="nucleotide sequence ID" value="NZ_CP121694.1"/>
</dbReference>
<dbReference type="InterPro" id="IPR001296">
    <property type="entry name" value="Glyco_trans_1"/>
</dbReference>
<protein>
    <submittedName>
        <fullName evidence="2">Glycosyltransferase</fullName>
        <ecNumber evidence="2">2.4.-.-</ecNumber>
    </submittedName>
</protein>